<organism evidence="12 13">
    <name type="scientific">Myodes glareolus</name>
    <name type="common">Bank vole</name>
    <name type="synonym">Clethrionomys glareolus</name>
    <dbReference type="NCBI Taxonomy" id="447135"/>
    <lineage>
        <taxon>Eukaryota</taxon>
        <taxon>Metazoa</taxon>
        <taxon>Chordata</taxon>
        <taxon>Craniata</taxon>
        <taxon>Vertebrata</taxon>
        <taxon>Euteleostomi</taxon>
        <taxon>Mammalia</taxon>
        <taxon>Eutheria</taxon>
        <taxon>Euarchontoglires</taxon>
        <taxon>Glires</taxon>
        <taxon>Rodentia</taxon>
        <taxon>Myomorpha</taxon>
        <taxon>Muroidea</taxon>
        <taxon>Cricetidae</taxon>
        <taxon>Arvicolinae</taxon>
        <taxon>Myodes</taxon>
    </lineage>
</organism>
<dbReference type="GO" id="GO:0005576">
    <property type="term" value="C:extracellular region"/>
    <property type="evidence" value="ECO:0007669"/>
    <property type="project" value="UniProtKB-SubCell"/>
</dbReference>
<sequence length="996" mass="112114">MQRLAGVLIWLFLLEEQAFEIPINGDSEMVFKRSEHAPLSFKFAEYDDLVKMAPGKFAFVQETRRYQRSLPEESGEKTDDVDQVTLYSYKVQSTITSRMATTMIQSKLVNNSPQSQNVVFDVQIPKGAFISNFTMTVNGMTFTSTIREKTVGRALYSQARAKGKTAGWVRSKNLDMENFNTEVNIPPGAKVQFELHYQEVKWRKLGSYEHKIHLQPGRLAKHLEVNVWIVEPQGMRYLHVPDTFEGHFQGVPVISKGQQKAHVSFKPTVAQQRKCPNCTETAVDGELVVVYDVNREEKAGELEVFNGYFVHFFAPENLDPIPKNILFVIDVSGSMWGIKMKQTVEAMKTILDDLRAEDQFSVVDFNHNVRTWRNNLVSATKTQIADAKRYIEKIQPGGGELKLSKIQKNVKQNIQDNISLFSLGIGFDVDYDFLKRLSNENHGIAQRIYGNRDTSSQLKKFYNQVSTPLLRNIQFNYPQASVTDVTQNSFHNYFRGSEIVVAGKFDPSKLSEVQSIITATSANTELVLETLSQMDDLEDFLSKDKHADPDFTKKLWAYLTINQLLAERSLVPTADIKRKITKAILQMSLDHHIVTPLTAMVIENDAGDERMLADSPQQDYSCCSGALYYGTKVTSDSIPSWASPSPTPVMAMPAVGAKPLESTPPPHVHGACETKAPPGERRRQRISSSPQLPESAAFDSTGIQSITEMSSFAMDKGRVSDFTKQGLRGSEKELGTVTTMIQTHPVAARSKARRQTVDRSVEDDPHFIIYLPKSQKNICFNIDSEPGKILSLVSDPESGILVNGQLIGAKKVENGKLKTYFGKLGFYFQKEDMKIEVSTEAITLNNGSFTSRLVLISVKKEKSVTLTLNKEMFFSVLLHHVWKKHPVNVDFLGIYIPPTNKFSPSAHGLLGQFMTEPNIHIFNERPGKDPGKPVASMEVKGHKLTVTRGLRKDYRTDIVFGTDVPCWFVHNSGKGFIDGHYKDYLVPQLYSFLKRP</sequence>
<dbReference type="PANTHER" id="PTHR10338:SF14">
    <property type="entry name" value="INTER-ALPHA-TRYPSIN INHIBITOR HEAVY CHAIN H2"/>
    <property type="match status" value="1"/>
</dbReference>
<comment type="similarity">
    <text evidence="2">Belongs to the ITIH family.</text>
</comment>
<evidence type="ECO:0000256" key="9">
    <source>
        <dbReference type="SAM" id="SignalP"/>
    </source>
</evidence>
<keyword evidence="6" id="KW-0722">Serine protease inhibitor</keyword>
<dbReference type="InterPro" id="IPR013694">
    <property type="entry name" value="VIT"/>
</dbReference>
<dbReference type="SMART" id="SM00327">
    <property type="entry name" value="VWA"/>
    <property type="match status" value="1"/>
</dbReference>
<name>A0AAW0J2Z4_MYOGA</name>
<evidence type="ECO:0000313" key="13">
    <source>
        <dbReference type="Proteomes" id="UP001488838"/>
    </source>
</evidence>
<comment type="caution">
    <text evidence="12">The sequence shown here is derived from an EMBL/GenBank/DDBJ whole genome shotgun (WGS) entry which is preliminary data.</text>
</comment>
<keyword evidence="7" id="KW-0325">Glycoprotein</keyword>
<dbReference type="Gene3D" id="3.40.50.410">
    <property type="entry name" value="von Willebrand factor, type A domain"/>
    <property type="match status" value="1"/>
</dbReference>
<dbReference type="InterPro" id="IPR036465">
    <property type="entry name" value="vWFA_dom_sf"/>
</dbReference>
<accession>A0AAW0J2Z4</accession>
<dbReference type="InterPro" id="IPR002035">
    <property type="entry name" value="VWF_A"/>
</dbReference>
<dbReference type="PANTHER" id="PTHR10338">
    <property type="entry name" value="INTER-ALPHA-TRYPSIN INHIBITOR HEAVY CHAIN FAMILY MEMBER"/>
    <property type="match status" value="1"/>
</dbReference>
<dbReference type="EMBL" id="JBBHLL010000067">
    <property type="protein sequence ID" value="KAK7821085.1"/>
    <property type="molecule type" value="Genomic_DNA"/>
</dbReference>
<evidence type="ECO:0000256" key="8">
    <source>
        <dbReference type="SAM" id="MobiDB-lite"/>
    </source>
</evidence>
<dbReference type="PROSITE" id="PS51468">
    <property type="entry name" value="VIT"/>
    <property type="match status" value="1"/>
</dbReference>
<gene>
    <name evidence="12" type="ORF">U0070_020447</name>
</gene>
<comment type="subcellular location">
    <subcellularLocation>
        <location evidence="1">Secreted</location>
    </subcellularLocation>
</comment>
<evidence type="ECO:0008006" key="14">
    <source>
        <dbReference type="Google" id="ProtNLM"/>
    </source>
</evidence>
<dbReference type="Pfam" id="PF06668">
    <property type="entry name" value="ITI_HC_C"/>
    <property type="match status" value="1"/>
</dbReference>
<reference evidence="12 13" key="1">
    <citation type="journal article" date="2023" name="bioRxiv">
        <title>Conserved and derived expression patterns and positive selection on dental genes reveal complex evolutionary context of ever-growing rodent molars.</title>
        <authorList>
            <person name="Calamari Z.T."/>
            <person name="Song A."/>
            <person name="Cohen E."/>
            <person name="Akter M."/>
            <person name="Roy R.D."/>
            <person name="Hallikas O."/>
            <person name="Christensen M.M."/>
            <person name="Li P."/>
            <person name="Marangoni P."/>
            <person name="Jernvall J."/>
            <person name="Klein O.D."/>
        </authorList>
    </citation>
    <scope>NUCLEOTIDE SEQUENCE [LARGE SCALE GENOMIC DNA]</scope>
    <source>
        <strain evidence="12">V071</strain>
    </source>
</reference>
<feature type="domain" description="VWFA" evidence="10">
    <location>
        <begin position="286"/>
        <end position="465"/>
    </location>
</feature>
<dbReference type="AlphaFoldDB" id="A0AAW0J2Z4"/>
<proteinExistence type="inferred from homology"/>
<evidence type="ECO:0000256" key="4">
    <source>
        <dbReference type="ARBA" id="ARBA00022690"/>
    </source>
</evidence>
<evidence type="ECO:0000256" key="3">
    <source>
        <dbReference type="ARBA" id="ARBA00022525"/>
    </source>
</evidence>
<dbReference type="Proteomes" id="UP001488838">
    <property type="component" value="Unassembled WGS sequence"/>
</dbReference>
<dbReference type="SMART" id="SM00609">
    <property type="entry name" value="VIT"/>
    <property type="match status" value="1"/>
</dbReference>
<evidence type="ECO:0000259" key="11">
    <source>
        <dbReference type="PROSITE" id="PS51468"/>
    </source>
</evidence>
<evidence type="ECO:0000256" key="6">
    <source>
        <dbReference type="ARBA" id="ARBA00022900"/>
    </source>
</evidence>
<keyword evidence="5 9" id="KW-0732">Signal</keyword>
<dbReference type="InterPro" id="IPR010600">
    <property type="entry name" value="ITI_HC_C"/>
</dbReference>
<keyword evidence="3" id="KW-0964">Secreted</keyword>
<dbReference type="Pfam" id="PF13768">
    <property type="entry name" value="VWA_3"/>
    <property type="match status" value="1"/>
</dbReference>
<keyword evidence="4" id="KW-0646">Protease inhibitor</keyword>
<dbReference type="SUPFAM" id="SSF53300">
    <property type="entry name" value="vWA-like"/>
    <property type="match status" value="1"/>
</dbReference>
<feature type="signal peptide" evidence="9">
    <location>
        <begin position="1"/>
        <end position="20"/>
    </location>
</feature>
<evidence type="ECO:0000259" key="10">
    <source>
        <dbReference type="PROSITE" id="PS50234"/>
    </source>
</evidence>
<dbReference type="PROSITE" id="PS50234">
    <property type="entry name" value="VWFA"/>
    <property type="match status" value="1"/>
</dbReference>
<feature type="domain" description="VIT" evidence="11">
    <location>
        <begin position="70"/>
        <end position="199"/>
    </location>
</feature>
<evidence type="ECO:0000313" key="12">
    <source>
        <dbReference type="EMBL" id="KAK7821085.1"/>
    </source>
</evidence>
<keyword evidence="13" id="KW-1185">Reference proteome</keyword>
<evidence type="ECO:0000256" key="5">
    <source>
        <dbReference type="ARBA" id="ARBA00022729"/>
    </source>
</evidence>
<evidence type="ECO:0000256" key="1">
    <source>
        <dbReference type="ARBA" id="ARBA00004613"/>
    </source>
</evidence>
<feature type="chain" id="PRO_5043339949" description="Inter-alpha-trypsin inhibitor heavy chain H2" evidence="9">
    <location>
        <begin position="21"/>
        <end position="996"/>
    </location>
</feature>
<dbReference type="GO" id="GO:0030212">
    <property type="term" value="P:hyaluronan metabolic process"/>
    <property type="evidence" value="ECO:0007669"/>
    <property type="project" value="InterPro"/>
</dbReference>
<evidence type="ECO:0000256" key="2">
    <source>
        <dbReference type="ARBA" id="ARBA00010158"/>
    </source>
</evidence>
<protein>
    <recommendedName>
        <fullName evidence="14">Inter-alpha-trypsin inhibitor heavy chain H2</fullName>
    </recommendedName>
</protein>
<feature type="region of interest" description="Disordered" evidence="8">
    <location>
        <begin position="660"/>
        <end position="700"/>
    </location>
</feature>
<dbReference type="GO" id="GO:0004867">
    <property type="term" value="F:serine-type endopeptidase inhibitor activity"/>
    <property type="evidence" value="ECO:0007669"/>
    <property type="project" value="UniProtKB-KW"/>
</dbReference>
<dbReference type="Pfam" id="PF08487">
    <property type="entry name" value="VIT"/>
    <property type="match status" value="1"/>
</dbReference>
<dbReference type="InterPro" id="IPR050934">
    <property type="entry name" value="ITIH"/>
</dbReference>
<evidence type="ECO:0000256" key="7">
    <source>
        <dbReference type="ARBA" id="ARBA00023180"/>
    </source>
</evidence>